<gene>
    <name evidence="2" type="ORF">DERYTH_LOCUS23354</name>
</gene>
<evidence type="ECO:0000256" key="1">
    <source>
        <dbReference type="SAM" id="MobiDB-lite"/>
    </source>
</evidence>
<dbReference type="EMBL" id="CAJVPY010035313">
    <property type="protein sequence ID" value="CAG8800940.1"/>
    <property type="molecule type" value="Genomic_DNA"/>
</dbReference>
<proteinExistence type="predicted"/>
<reference evidence="2" key="1">
    <citation type="submission" date="2021-06" db="EMBL/GenBank/DDBJ databases">
        <authorList>
            <person name="Kallberg Y."/>
            <person name="Tangrot J."/>
            <person name="Rosling A."/>
        </authorList>
    </citation>
    <scope>NUCLEOTIDE SEQUENCE</scope>
    <source>
        <strain evidence="2">MA453B</strain>
    </source>
</reference>
<dbReference type="Proteomes" id="UP000789405">
    <property type="component" value="Unassembled WGS sequence"/>
</dbReference>
<accession>A0A9N9K0D3</accession>
<dbReference type="OrthoDB" id="2421950at2759"/>
<feature type="compositionally biased region" description="Basic and acidic residues" evidence="1">
    <location>
        <begin position="142"/>
        <end position="155"/>
    </location>
</feature>
<comment type="caution">
    <text evidence="2">The sequence shown here is derived from an EMBL/GenBank/DDBJ whole genome shotgun (WGS) entry which is preliminary data.</text>
</comment>
<feature type="region of interest" description="Disordered" evidence="1">
    <location>
        <begin position="27"/>
        <end position="61"/>
    </location>
</feature>
<sequence length="346" mass="39912">MPKCDCPKCQPLGGKLLSWRTWRRHQKNNHSHHTFTKQTLSNSASSANKKPIRPNTHSNYSDKWKNKTDYVDNENAMDYFDEIEMNDFDENEMDNFDIALSESSSHTEMAENVTQLQECSKPATNRSSCKSKRSPLILLDNFPKDNFDRSKHDQSEDGNSDQSEDKHTKCLKCGQVITKAVRRSGGKLKYKPLAIYPYQSIITRIASILADESNEKLMDSPFKRQVEKGVLGDIYDGKVWKEFLDERGQPFFVGNNTDVRIGLAFNLDWYTPYSHVKRSCAPIYMTILNFPRHLRYRSENLILVGIIPGPKEPDTNQLQNYLQPMVNELKQLWSGQLFKTAQYPIG</sequence>
<dbReference type="AlphaFoldDB" id="A0A9N9K0D3"/>
<name>A0A9N9K0D3_9GLOM</name>
<protein>
    <submittedName>
        <fullName evidence="2">20105_t:CDS:1</fullName>
    </submittedName>
</protein>
<feature type="compositionally biased region" description="Polar residues" evidence="1">
    <location>
        <begin position="36"/>
        <end position="48"/>
    </location>
</feature>
<dbReference type="InterPro" id="IPR004242">
    <property type="entry name" value="Transposase_21"/>
</dbReference>
<evidence type="ECO:0000313" key="2">
    <source>
        <dbReference type="EMBL" id="CAG8800940.1"/>
    </source>
</evidence>
<keyword evidence="3" id="KW-1185">Reference proteome</keyword>
<evidence type="ECO:0000313" key="3">
    <source>
        <dbReference type="Proteomes" id="UP000789405"/>
    </source>
</evidence>
<feature type="non-terminal residue" evidence="2">
    <location>
        <position position="346"/>
    </location>
</feature>
<feature type="region of interest" description="Disordered" evidence="1">
    <location>
        <begin position="140"/>
        <end position="166"/>
    </location>
</feature>
<dbReference type="Pfam" id="PF02992">
    <property type="entry name" value="Transposase_21"/>
    <property type="match status" value="1"/>
</dbReference>
<organism evidence="2 3">
    <name type="scientific">Dentiscutata erythropus</name>
    <dbReference type="NCBI Taxonomy" id="1348616"/>
    <lineage>
        <taxon>Eukaryota</taxon>
        <taxon>Fungi</taxon>
        <taxon>Fungi incertae sedis</taxon>
        <taxon>Mucoromycota</taxon>
        <taxon>Glomeromycotina</taxon>
        <taxon>Glomeromycetes</taxon>
        <taxon>Diversisporales</taxon>
        <taxon>Gigasporaceae</taxon>
        <taxon>Dentiscutata</taxon>
    </lineage>
</organism>